<dbReference type="OrthoDB" id="5526158at2"/>
<dbReference type="AlphaFoldDB" id="A0A1M7E967"/>
<organism evidence="2 3">
    <name type="scientific">Flavobacterium saccharophilum</name>
    <dbReference type="NCBI Taxonomy" id="29534"/>
    <lineage>
        <taxon>Bacteria</taxon>
        <taxon>Pseudomonadati</taxon>
        <taxon>Bacteroidota</taxon>
        <taxon>Flavobacteriia</taxon>
        <taxon>Flavobacteriales</taxon>
        <taxon>Flavobacteriaceae</taxon>
        <taxon>Flavobacterium</taxon>
    </lineage>
</organism>
<dbReference type="STRING" id="29534.SAMN05444366_1899"/>
<evidence type="ECO:0008006" key="4">
    <source>
        <dbReference type="Google" id="ProtNLM"/>
    </source>
</evidence>
<accession>A0A1M7E967</accession>
<keyword evidence="1" id="KW-0732">Signal</keyword>
<evidence type="ECO:0000313" key="3">
    <source>
        <dbReference type="Proteomes" id="UP000184121"/>
    </source>
</evidence>
<feature type="chain" id="PRO_5013155886" description="Lipoprotein" evidence="1">
    <location>
        <begin position="20"/>
        <end position="135"/>
    </location>
</feature>
<sequence length="135" mass="14893">MKKLTFIICALCLIFVSCSNDDSIDRERDYQNLGKMFREILSLSKINSELCADADNWDYTAIGSKSCGGSAGYIAYSKKIDKTEFLAKVKTYTDAEAAFNTKWNVVSTCDVVSPPTSIECVEGKPKLSYIAQSGK</sequence>
<reference evidence="3" key="1">
    <citation type="submission" date="2016-11" db="EMBL/GenBank/DDBJ databases">
        <authorList>
            <person name="Varghese N."/>
            <person name="Submissions S."/>
        </authorList>
    </citation>
    <scope>NUCLEOTIDE SEQUENCE [LARGE SCALE GENOMIC DNA]</scope>
    <source>
        <strain evidence="3">DSM 1811</strain>
    </source>
</reference>
<dbReference type="EMBL" id="FRBY01000002">
    <property type="protein sequence ID" value="SHL88148.1"/>
    <property type="molecule type" value="Genomic_DNA"/>
</dbReference>
<proteinExistence type="predicted"/>
<dbReference type="Proteomes" id="UP000184121">
    <property type="component" value="Unassembled WGS sequence"/>
</dbReference>
<keyword evidence="3" id="KW-1185">Reference proteome</keyword>
<dbReference type="RefSeq" id="WP_072971284.1">
    <property type="nucleotide sequence ID" value="NZ_FRBY01000002.1"/>
</dbReference>
<name>A0A1M7E967_9FLAO</name>
<evidence type="ECO:0000256" key="1">
    <source>
        <dbReference type="SAM" id="SignalP"/>
    </source>
</evidence>
<evidence type="ECO:0000313" key="2">
    <source>
        <dbReference type="EMBL" id="SHL88148.1"/>
    </source>
</evidence>
<protein>
    <recommendedName>
        <fullName evidence="4">Lipoprotein</fullName>
    </recommendedName>
</protein>
<dbReference type="PROSITE" id="PS51257">
    <property type="entry name" value="PROKAR_LIPOPROTEIN"/>
    <property type="match status" value="1"/>
</dbReference>
<gene>
    <name evidence="2" type="ORF">SAMN05444366_1899</name>
</gene>
<feature type="signal peptide" evidence="1">
    <location>
        <begin position="1"/>
        <end position="19"/>
    </location>
</feature>